<accession>A0A9E7ITV7</accession>
<evidence type="ECO:0000256" key="4">
    <source>
        <dbReference type="ARBA" id="ARBA00022605"/>
    </source>
</evidence>
<protein>
    <recommendedName>
        <fullName evidence="3 11">Chorismate synthase</fullName>
        <ecNumber evidence="3 11">4.2.3.5</ecNumber>
    </recommendedName>
</protein>
<evidence type="ECO:0000256" key="2">
    <source>
        <dbReference type="ARBA" id="ARBA00008014"/>
    </source>
</evidence>
<keyword evidence="9" id="KW-0057">Aromatic amino acid biosynthesis</keyword>
<dbReference type="EC" id="4.2.3.5" evidence="3 11"/>
<evidence type="ECO:0000256" key="11">
    <source>
        <dbReference type="NCBIfam" id="TIGR00033"/>
    </source>
</evidence>
<dbReference type="InterPro" id="IPR035904">
    <property type="entry name" value="Chorismate_synth_AroC_sf"/>
</dbReference>
<organism evidence="12 13">
    <name type="scientific">Fenollaria massiliensis</name>
    <dbReference type="NCBI Taxonomy" id="938288"/>
    <lineage>
        <taxon>Bacteria</taxon>
        <taxon>Bacillati</taxon>
        <taxon>Bacillota</taxon>
        <taxon>Clostridia</taxon>
        <taxon>Eubacteriales</taxon>
        <taxon>Fenollaria</taxon>
    </lineage>
</organism>
<dbReference type="SUPFAM" id="SSF103263">
    <property type="entry name" value="Chorismate synthase, AroC"/>
    <property type="match status" value="1"/>
</dbReference>
<proteinExistence type="inferred from homology"/>
<dbReference type="GO" id="GO:0004107">
    <property type="term" value="F:chorismate synthase activity"/>
    <property type="evidence" value="ECO:0007669"/>
    <property type="project" value="UniProtKB-UniRule"/>
</dbReference>
<evidence type="ECO:0000256" key="1">
    <source>
        <dbReference type="ARBA" id="ARBA00005044"/>
    </source>
</evidence>
<keyword evidence="10 12" id="KW-0456">Lyase</keyword>
<keyword evidence="5" id="KW-0285">Flavoprotein</keyword>
<evidence type="ECO:0000256" key="3">
    <source>
        <dbReference type="ARBA" id="ARBA00013036"/>
    </source>
</evidence>
<dbReference type="Gene3D" id="3.60.150.10">
    <property type="entry name" value="Chorismate synthase AroC"/>
    <property type="match status" value="1"/>
</dbReference>
<dbReference type="PIRSF" id="PIRSF001456">
    <property type="entry name" value="Chorismate_synth"/>
    <property type="match status" value="1"/>
</dbReference>
<evidence type="ECO:0000256" key="8">
    <source>
        <dbReference type="ARBA" id="ARBA00022857"/>
    </source>
</evidence>
<dbReference type="Pfam" id="PF01264">
    <property type="entry name" value="Chorismate_synt"/>
    <property type="match status" value="1"/>
</dbReference>
<dbReference type="GO" id="GO:0005829">
    <property type="term" value="C:cytosol"/>
    <property type="evidence" value="ECO:0007669"/>
    <property type="project" value="TreeGrafter"/>
</dbReference>
<evidence type="ECO:0000256" key="9">
    <source>
        <dbReference type="ARBA" id="ARBA00023141"/>
    </source>
</evidence>
<evidence type="ECO:0000256" key="10">
    <source>
        <dbReference type="ARBA" id="ARBA00023239"/>
    </source>
</evidence>
<dbReference type="AlphaFoldDB" id="A0A9E7ITV7"/>
<keyword evidence="4" id="KW-0028">Amino-acid biosynthesis</keyword>
<dbReference type="NCBIfam" id="TIGR00033">
    <property type="entry name" value="aroC"/>
    <property type="match status" value="1"/>
</dbReference>
<gene>
    <name evidence="12" type="primary">aroC</name>
    <name evidence="12" type="ORF">M1R53_05780</name>
</gene>
<dbReference type="PANTHER" id="PTHR21085">
    <property type="entry name" value="CHORISMATE SYNTHASE"/>
    <property type="match status" value="1"/>
</dbReference>
<sequence>MSSTIGNRIRLTLSGESHGKFMMATLDGLASGIEVDRDYIDKILLERRPKSNASSARREADEYEIISGVFNGFTTGAALTILMKNSDVDSSSYEKIKDLARPSQADYPAFIKYKGFNDYRGSGIFSARLTAPVCAAAAIILKELEKKGITFETHLKRVGKIIDEARGEEFLSKTYHMYKYSDDEIEKYLDEIKNENDSVGAEAELIIKGVKAGLGEPPFAPLDGELARYMYLIPSVKSVSFGNGDDFAQSLGSEVADEMRVEDDKVKFLKNTNGGIIGGISNGADIVLSCVFKPIASIPREFKTINMKTMENAEININGRHDASVVPRVYPIMKCYAALAIYDMLVSA</sequence>
<name>A0A9E7ITV7_9FIRM</name>
<keyword evidence="7" id="KW-0274">FAD</keyword>
<dbReference type="InterPro" id="IPR000453">
    <property type="entry name" value="Chorismate_synth"/>
</dbReference>
<evidence type="ECO:0000313" key="13">
    <source>
        <dbReference type="Proteomes" id="UP000831151"/>
    </source>
</evidence>
<keyword evidence="13" id="KW-1185">Reference proteome</keyword>
<dbReference type="GO" id="GO:0008652">
    <property type="term" value="P:amino acid biosynthetic process"/>
    <property type="evidence" value="ECO:0007669"/>
    <property type="project" value="UniProtKB-KW"/>
</dbReference>
<reference evidence="12" key="1">
    <citation type="submission" date="2022-04" db="EMBL/GenBank/DDBJ databases">
        <title>Complete genome sequences of Ezakiella coagulans and Fenollaria massiliensis.</title>
        <authorList>
            <person name="France M.T."/>
            <person name="Clifford J."/>
            <person name="Narina S."/>
            <person name="Rutt L."/>
            <person name="Ravel J."/>
        </authorList>
    </citation>
    <scope>NUCLEOTIDE SEQUENCE</scope>
    <source>
        <strain evidence="12">C0061C2</strain>
    </source>
</reference>
<evidence type="ECO:0000256" key="6">
    <source>
        <dbReference type="ARBA" id="ARBA00022643"/>
    </source>
</evidence>
<dbReference type="GO" id="GO:0010181">
    <property type="term" value="F:FMN binding"/>
    <property type="evidence" value="ECO:0007669"/>
    <property type="project" value="TreeGrafter"/>
</dbReference>
<evidence type="ECO:0000256" key="7">
    <source>
        <dbReference type="ARBA" id="ARBA00022827"/>
    </source>
</evidence>
<dbReference type="KEGG" id="fms:M1R53_05780"/>
<dbReference type="EMBL" id="CP096649">
    <property type="protein sequence ID" value="UQK58747.1"/>
    <property type="molecule type" value="Genomic_DNA"/>
</dbReference>
<dbReference type="GO" id="GO:0009423">
    <property type="term" value="P:chorismate biosynthetic process"/>
    <property type="evidence" value="ECO:0007669"/>
    <property type="project" value="UniProtKB-UniRule"/>
</dbReference>
<dbReference type="Proteomes" id="UP000831151">
    <property type="component" value="Chromosome"/>
</dbReference>
<evidence type="ECO:0000256" key="5">
    <source>
        <dbReference type="ARBA" id="ARBA00022630"/>
    </source>
</evidence>
<dbReference type="GO" id="GO:0009073">
    <property type="term" value="P:aromatic amino acid family biosynthetic process"/>
    <property type="evidence" value="ECO:0007669"/>
    <property type="project" value="UniProtKB-KW"/>
</dbReference>
<keyword evidence="8" id="KW-0521">NADP</keyword>
<comment type="pathway">
    <text evidence="1">Metabolic intermediate biosynthesis; chorismate biosynthesis; chorismate from D-erythrose 4-phosphate and phosphoenolpyruvate: step 7/7.</text>
</comment>
<evidence type="ECO:0000313" key="12">
    <source>
        <dbReference type="EMBL" id="UQK58747.1"/>
    </source>
</evidence>
<keyword evidence="6" id="KW-0288">FMN</keyword>
<dbReference type="PANTHER" id="PTHR21085:SF0">
    <property type="entry name" value="CHORISMATE SYNTHASE"/>
    <property type="match status" value="1"/>
</dbReference>
<comment type="similarity">
    <text evidence="2">Belongs to the chorismate synthase family.</text>
</comment>
<dbReference type="RefSeq" id="WP_249242325.1">
    <property type="nucleotide sequence ID" value="NZ_CP096649.1"/>
</dbReference>